<dbReference type="AlphaFoldDB" id="A0A7J7K921"/>
<feature type="repeat" description="WD" evidence="1">
    <location>
        <begin position="6"/>
        <end position="47"/>
    </location>
</feature>
<dbReference type="Pfam" id="PF00400">
    <property type="entry name" value="WD40"/>
    <property type="match status" value="1"/>
</dbReference>
<dbReference type="InterPro" id="IPR015943">
    <property type="entry name" value="WD40/YVTN_repeat-like_dom_sf"/>
</dbReference>
<gene>
    <name evidence="2" type="ORF">EB796_007638</name>
</gene>
<keyword evidence="3" id="KW-1185">Reference proteome</keyword>
<dbReference type="InterPro" id="IPR001680">
    <property type="entry name" value="WD40_rpt"/>
</dbReference>
<organism evidence="2 3">
    <name type="scientific">Bugula neritina</name>
    <name type="common">Brown bryozoan</name>
    <name type="synonym">Sertularia neritina</name>
    <dbReference type="NCBI Taxonomy" id="10212"/>
    <lineage>
        <taxon>Eukaryota</taxon>
        <taxon>Metazoa</taxon>
        <taxon>Spiralia</taxon>
        <taxon>Lophotrochozoa</taxon>
        <taxon>Bryozoa</taxon>
        <taxon>Gymnolaemata</taxon>
        <taxon>Cheilostomatida</taxon>
        <taxon>Flustrina</taxon>
        <taxon>Buguloidea</taxon>
        <taxon>Bugulidae</taxon>
        <taxon>Bugula</taxon>
    </lineage>
</organism>
<protein>
    <submittedName>
        <fullName evidence="2">Uncharacterized protein</fullName>
    </submittedName>
</protein>
<dbReference type="Gene3D" id="2.130.10.10">
    <property type="entry name" value="YVTN repeat-like/Quinoprotein amine dehydrogenase"/>
    <property type="match status" value="1"/>
</dbReference>
<evidence type="ECO:0000256" key="1">
    <source>
        <dbReference type="PROSITE-ProRule" id="PRU00221"/>
    </source>
</evidence>
<dbReference type="Proteomes" id="UP000593567">
    <property type="component" value="Unassembled WGS sequence"/>
</dbReference>
<proteinExistence type="predicted"/>
<sequence length="82" mass="9156">MCCCIPEAHDSEISDVKWSSSGKIFATAGVDRKVKIWEVTASHTTQKKGMLTGANSGVMSLDYYSEVSAFYNRRIYANKEKK</sequence>
<accession>A0A7J7K921</accession>
<dbReference type="SMART" id="SM00320">
    <property type="entry name" value="WD40"/>
    <property type="match status" value="1"/>
</dbReference>
<name>A0A7J7K921_BUGNE</name>
<dbReference type="EMBL" id="VXIV02001166">
    <property type="protein sequence ID" value="KAF6034056.1"/>
    <property type="molecule type" value="Genomic_DNA"/>
</dbReference>
<evidence type="ECO:0000313" key="2">
    <source>
        <dbReference type="EMBL" id="KAF6034056.1"/>
    </source>
</evidence>
<dbReference type="PROSITE" id="PS50082">
    <property type="entry name" value="WD_REPEATS_2"/>
    <property type="match status" value="1"/>
</dbReference>
<reference evidence="2" key="1">
    <citation type="submission" date="2020-06" db="EMBL/GenBank/DDBJ databases">
        <title>Draft genome of Bugula neritina, a colonial animal packing powerful symbionts and potential medicines.</title>
        <authorList>
            <person name="Rayko M."/>
        </authorList>
    </citation>
    <scope>NUCLEOTIDE SEQUENCE [LARGE SCALE GENOMIC DNA]</scope>
    <source>
        <strain evidence="2">Kwan_BN1</strain>
    </source>
</reference>
<dbReference type="PROSITE" id="PS50294">
    <property type="entry name" value="WD_REPEATS_REGION"/>
    <property type="match status" value="1"/>
</dbReference>
<comment type="caution">
    <text evidence="2">The sequence shown here is derived from an EMBL/GenBank/DDBJ whole genome shotgun (WGS) entry which is preliminary data.</text>
</comment>
<dbReference type="OrthoDB" id="6262491at2759"/>
<dbReference type="SUPFAM" id="SSF50978">
    <property type="entry name" value="WD40 repeat-like"/>
    <property type="match status" value="1"/>
</dbReference>
<evidence type="ECO:0000313" key="3">
    <source>
        <dbReference type="Proteomes" id="UP000593567"/>
    </source>
</evidence>
<keyword evidence="1" id="KW-0853">WD repeat</keyword>
<dbReference type="InterPro" id="IPR036322">
    <property type="entry name" value="WD40_repeat_dom_sf"/>
</dbReference>